<dbReference type="EMBL" id="JACQWF010000079">
    <property type="protein sequence ID" value="MBI4595077.1"/>
    <property type="molecule type" value="Genomic_DNA"/>
</dbReference>
<organism evidence="2 3">
    <name type="scientific">Tectimicrobiota bacterium</name>
    <dbReference type="NCBI Taxonomy" id="2528274"/>
    <lineage>
        <taxon>Bacteria</taxon>
        <taxon>Pseudomonadati</taxon>
        <taxon>Nitrospinota/Tectimicrobiota group</taxon>
        <taxon>Candidatus Tectimicrobiota</taxon>
    </lineage>
</organism>
<evidence type="ECO:0000313" key="2">
    <source>
        <dbReference type="EMBL" id="MBI4595077.1"/>
    </source>
</evidence>
<reference evidence="2" key="1">
    <citation type="submission" date="2020-07" db="EMBL/GenBank/DDBJ databases">
        <title>Huge and variable diversity of episymbiotic CPR bacteria and DPANN archaea in groundwater ecosystems.</title>
        <authorList>
            <person name="He C.Y."/>
            <person name="Keren R."/>
            <person name="Whittaker M."/>
            <person name="Farag I.F."/>
            <person name="Doudna J."/>
            <person name="Cate J.H.D."/>
            <person name="Banfield J.F."/>
        </authorList>
    </citation>
    <scope>NUCLEOTIDE SEQUENCE</scope>
    <source>
        <strain evidence="2">NC_groundwater_1482_Ag_S-0.65um_47_24</strain>
    </source>
</reference>
<sequence length="91" mass="9766">MGTLVSDFLRTTTSATYITLTMYSEIVAQPQVYEALGNIGIEATQTEAGNALIANTQLVSTLATVVTIALVVYSIARSSMTLFFNARKTIL</sequence>
<proteinExistence type="predicted"/>
<name>A0A933GK61_UNCTE</name>
<dbReference type="Proteomes" id="UP000772181">
    <property type="component" value="Unassembled WGS sequence"/>
</dbReference>
<protein>
    <submittedName>
        <fullName evidence="2">Uncharacterized protein</fullName>
    </submittedName>
</protein>
<feature type="transmembrane region" description="Helical" evidence="1">
    <location>
        <begin position="58"/>
        <end position="76"/>
    </location>
</feature>
<comment type="caution">
    <text evidence="2">The sequence shown here is derived from an EMBL/GenBank/DDBJ whole genome shotgun (WGS) entry which is preliminary data.</text>
</comment>
<keyword evidence="1" id="KW-0812">Transmembrane</keyword>
<evidence type="ECO:0000256" key="1">
    <source>
        <dbReference type="SAM" id="Phobius"/>
    </source>
</evidence>
<gene>
    <name evidence="2" type="ORF">HY730_01710</name>
</gene>
<dbReference type="AlphaFoldDB" id="A0A933GK61"/>
<accession>A0A933GK61</accession>
<keyword evidence="1" id="KW-1133">Transmembrane helix</keyword>
<keyword evidence="1" id="KW-0472">Membrane</keyword>
<evidence type="ECO:0000313" key="3">
    <source>
        <dbReference type="Proteomes" id="UP000772181"/>
    </source>
</evidence>